<organism evidence="2">
    <name type="scientific">marine metagenome</name>
    <dbReference type="NCBI Taxonomy" id="408172"/>
    <lineage>
        <taxon>unclassified sequences</taxon>
        <taxon>metagenomes</taxon>
        <taxon>ecological metagenomes</taxon>
    </lineage>
</organism>
<proteinExistence type="predicted"/>
<accession>A0A382CYF3</accession>
<evidence type="ECO:0000256" key="1">
    <source>
        <dbReference type="SAM" id="Phobius"/>
    </source>
</evidence>
<sequence length="269" mass="31022">VSSELDTTQGYIGDVFNWTVAVTNADGRQVQFPKLFLQNDTVIVRSQKLIHNNGTVRGITFELVFWNTGQFQTPEYQINILNENGTVTSSITPEPIDINILSLLTISENTDLRPIKGPVPVRSLFPFQLIPLILLTAILIGGMIWTWRQRINVKYQRSEYLIKESARDRAIRRLKELDINSFAKDYYAGLSHISREYVEHSTFIRALEMTTDEINENRNLFPYDDEMFAEWVRTLSAADLVKYAREIPTSTQMGLDHQKIVSFIKRSFI</sequence>
<keyword evidence="1" id="KW-0812">Transmembrane</keyword>
<evidence type="ECO:0000313" key="2">
    <source>
        <dbReference type="EMBL" id="SVB30834.1"/>
    </source>
</evidence>
<evidence type="ECO:0008006" key="3">
    <source>
        <dbReference type="Google" id="ProtNLM"/>
    </source>
</evidence>
<keyword evidence="1" id="KW-0472">Membrane</keyword>
<name>A0A382CYF3_9ZZZZ</name>
<keyword evidence="1" id="KW-1133">Transmembrane helix</keyword>
<feature type="non-terminal residue" evidence="2">
    <location>
        <position position="1"/>
    </location>
</feature>
<dbReference type="EMBL" id="UINC01036604">
    <property type="protein sequence ID" value="SVB30834.1"/>
    <property type="molecule type" value="Genomic_DNA"/>
</dbReference>
<feature type="transmembrane region" description="Helical" evidence="1">
    <location>
        <begin position="125"/>
        <end position="147"/>
    </location>
</feature>
<gene>
    <name evidence="2" type="ORF">METZ01_LOCUS183688</name>
</gene>
<reference evidence="2" key="1">
    <citation type="submission" date="2018-05" db="EMBL/GenBank/DDBJ databases">
        <authorList>
            <person name="Lanie J.A."/>
            <person name="Ng W.-L."/>
            <person name="Kazmierczak K.M."/>
            <person name="Andrzejewski T.M."/>
            <person name="Davidsen T.M."/>
            <person name="Wayne K.J."/>
            <person name="Tettelin H."/>
            <person name="Glass J.I."/>
            <person name="Rusch D."/>
            <person name="Podicherti R."/>
            <person name="Tsui H.-C.T."/>
            <person name="Winkler M.E."/>
        </authorList>
    </citation>
    <scope>NUCLEOTIDE SEQUENCE</scope>
</reference>
<protein>
    <recommendedName>
        <fullName evidence="3">DUF4381 domain-containing protein</fullName>
    </recommendedName>
</protein>
<dbReference type="AlphaFoldDB" id="A0A382CYF3"/>